<evidence type="ECO:0000256" key="2">
    <source>
        <dbReference type="ARBA" id="ARBA00023002"/>
    </source>
</evidence>
<dbReference type="InterPro" id="IPR057326">
    <property type="entry name" value="KR_dom"/>
</dbReference>
<evidence type="ECO:0000313" key="5">
    <source>
        <dbReference type="EMBL" id="MBA5243319.1"/>
    </source>
</evidence>
<evidence type="ECO:0000313" key="6">
    <source>
        <dbReference type="Proteomes" id="UP000523682"/>
    </source>
</evidence>
<dbReference type="AlphaFoldDB" id="A0A7W2I2T3"/>
<dbReference type="CDD" id="cd05233">
    <property type="entry name" value="SDR_c"/>
    <property type="match status" value="1"/>
</dbReference>
<gene>
    <name evidence="5" type="ORF">H0193_00545</name>
</gene>
<reference evidence="5 6" key="1">
    <citation type="submission" date="2020-07" db="EMBL/GenBank/DDBJ databases">
        <title>Draft genome and description of Corynebacterium haemomassiliense strain Marseile-Q3615 sp. nov.</title>
        <authorList>
            <person name="Boxberger M."/>
            <person name="La Scola B."/>
        </authorList>
    </citation>
    <scope>NUCLEOTIDE SEQUENCE [LARGE SCALE GENOMIC DNA]</scope>
    <source>
        <strain evidence="5 6">Marseille-Q3615</strain>
    </source>
</reference>
<evidence type="ECO:0000256" key="3">
    <source>
        <dbReference type="ARBA" id="ARBA00023027"/>
    </source>
</evidence>
<dbReference type="Pfam" id="PF13561">
    <property type="entry name" value="adh_short_C2"/>
    <property type="match status" value="1"/>
</dbReference>
<dbReference type="Gene3D" id="3.40.50.720">
    <property type="entry name" value="NAD(P)-binding Rossmann-like Domain"/>
    <property type="match status" value="1"/>
</dbReference>
<comment type="similarity">
    <text evidence="1">Belongs to the short-chain dehydrogenases/reductases (SDR) family.</text>
</comment>
<dbReference type="RefSeq" id="WP_181888093.1">
    <property type="nucleotide sequence ID" value="NZ_CAUPJD010000012.1"/>
</dbReference>
<accession>A0A7W2I2T3</accession>
<dbReference type="SUPFAM" id="SSF51735">
    <property type="entry name" value="NAD(P)-binding Rossmann-fold domains"/>
    <property type="match status" value="1"/>
</dbReference>
<organism evidence="5 6">
    <name type="scientific">Corynebacterium haemomassiliense</name>
    <dbReference type="NCBI Taxonomy" id="2754726"/>
    <lineage>
        <taxon>Bacteria</taxon>
        <taxon>Bacillati</taxon>
        <taxon>Actinomycetota</taxon>
        <taxon>Actinomycetes</taxon>
        <taxon>Mycobacteriales</taxon>
        <taxon>Corynebacteriaceae</taxon>
        <taxon>Corynebacterium</taxon>
    </lineage>
</organism>
<dbReference type="EC" id="1.1.1.47" evidence="5"/>
<proteinExistence type="inferred from homology"/>
<feature type="domain" description="Ketoreductase" evidence="4">
    <location>
        <begin position="7"/>
        <end position="178"/>
    </location>
</feature>
<protein>
    <submittedName>
        <fullName evidence="5">Glucose 1-dehydrogenase</fullName>
        <ecNumber evidence="5">1.1.1.47</ecNumber>
    </submittedName>
</protein>
<dbReference type="Proteomes" id="UP000523682">
    <property type="component" value="Unassembled WGS sequence"/>
</dbReference>
<dbReference type="EMBL" id="JACDTZ010000001">
    <property type="protein sequence ID" value="MBA5243319.1"/>
    <property type="molecule type" value="Genomic_DNA"/>
</dbReference>
<keyword evidence="2 5" id="KW-0560">Oxidoreductase</keyword>
<comment type="caution">
    <text evidence="5">The sequence shown here is derived from an EMBL/GenBank/DDBJ whole genome shotgun (WGS) entry which is preliminary data.</text>
</comment>
<dbReference type="PROSITE" id="PS00061">
    <property type="entry name" value="ADH_SHORT"/>
    <property type="match status" value="1"/>
</dbReference>
<name>A0A7W2I2T3_9CORY</name>
<dbReference type="FunFam" id="3.40.50.720:FF:000084">
    <property type="entry name" value="Short-chain dehydrogenase reductase"/>
    <property type="match status" value="1"/>
</dbReference>
<dbReference type="PANTHER" id="PTHR24321">
    <property type="entry name" value="DEHYDROGENASES, SHORT CHAIN"/>
    <property type="match status" value="1"/>
</dbReference>
<dbReference type="PANTHER" id="PTHR24321:SF8">
    <property type="entry name" value="ESTRADIOL 17-BETA-DEHYDROGENASE 8-RELATED"/>
    <property type="match status" value="1"/>
</dbReference>
<sequence>MSKFENKVALVTGGASGIGEAIAKRLASEGAKVVVADINDDAAKDVAAAIEADGGAAAAFHQDVASKEDNEAAVQFAVDTFGALHLAVNNAGVGDHTPLADKDLADWDKVISINLSGVAYGCHYQLKQFFAQGNTEQCAIVNMSSIHGSVGRAGGIEAYTAAKHGVVGLTKSLAADYAAAGIRVNCVGPAYIDTPLIQRAQGEARQALVDKHPAGRLGEPEEIAAVVSFLLSDDASFVNGSYHLADGGYTAV</sequence>
<dbReference type="PRINTS" id="PR00080">
    <property type="entry name" value="SDRFAMILY"/>
</dbReference>
<dbReference type="InterPro" id="IPR020904">
    <property type="entry name" value="Sc_DH/Rdtase_CS"/>
</dbReference>
<keyword evidence="3" id="KW-0520">NAD</keyword>
<dbReference type="InterPro" id="IPR036291">
    <property type="entry name" value="NAD(P)-bd_dom_sf"/>
</dbReference>
<dbReference type="InterPro" id="IPR002347">
    <property type="entry name" value="SDR_fam"/>
</dbReference>
<dbReference type="PRINTS" id="PR00081">
    <property type="entry name" value="GDHRDH"/>
</dbReference>
<dbReference type="GO" id="GO:0047936">
    <property type="term" value="F:glucose 1-dehydrogenase [NAD(P)+] activity"/>
    <property type="evidence" value="ECO:0007669"/>
    <property type="project" value="UniProtKB-EC"/>
</dbReference>
<keyword evidence="6" id="KW-1185">Reference proteome</keyword>
<evidence type="ECO:0000256" key="1">
    <source>
        <dbReference type="ARBA" id="ARBA00006484"/>
    </source>
</evidence>
<evidence type="ECO:0000259" key="4">
    <source>
        <dbReference type="SMART" id="SM00822"/>
    </source>
</evidence>
<dbReference type="NCBIfam" id="NF005559">
    <property type="entry name" value="PRK07231.1"/>
    <property type="match status" value="1"/>
</dbReference>
<dbReference type="SMART" id="SM00822">
    <property type="entry name" value="PKS_KR"/>
    <property type="match status" value="1"/>
</dbReference>